<evidence type="ECO:0000313" key="2">
    <source>
        <dbReference type="Proteomes" id="UP001139011"/>
    </source>
</evidence>
<accession>A0A9X2BEN3</accession>
<proteinExistence type="predicted"/>
<organism evidence="1 2">
    <name type="scientific">Fictibacillus marinisediminis</name>
    <dbReference type="NCBI Taxonomy" id="2878389"/>
    <lineage>
        <taxon>Bacteria</taxon>
        <taxon>Bacillati</taxon>
        <taxon>Bacillota</taxon>
        <taxon>Bacilli</taxon>
        <taxon>Bacillales</taxon>
        <taxon>Fictibacillaceae</taxon>
        <taxon>Fictibacillus</taxon>
    </lineage>
</organism>
<reference evidence="1" key="1">
    <citation type="submission" date="2021-09" db="EMBL/GenBank/DDBJ databases">
        <title>Genome analysis of Fictibacillus sp. KIGAM418 isolated from marine sediment.</title>
        <authorList>
            <person name="Seo M.-J."/>
            <person name="Cho E.-S."/>
            <person name="Hwang C.Y."/>
        </authorList>
    </citation>
    <scope>NUCLEOTIDE SEQUENCE</scope>
    <source>
        <strain evidence="1">KIGAM418</strain>
    </source>
</reference>
<gene>
    <name evidence="1" type="ORF">LCY76_14775</name>
</gene>
<dbReference type="AlphaFoldDB" id="A0A9X2BEN3"/>
<sequence length="56" mass="6792">MKKDIHCCATCINFKVSRTEKGMKYECTRLGYETQPSYKFNCWEPKDHVKKWLEEE</sequence>
<protein>
    <submittedName>
        <fullName evidence="1">Uncharacterized protein</fullName>
    </submittedName>
</protein>
<evidence type="ECO:0000313" key="1">
    <source>
        <dbReference type="EMBL" id="MCK6257845.1"/>
    </source>
</evidence>
<dbReference type="EMBL" id="JAIWJX010000002">
    <property type="protein sequence ID" value="MCK6257845.1"/>
    <property type="molecule type" value="Genomic_DNA"/>
</dbReference>
<dbReference type="RefSeq" id="WP_248253245.1">
    <property type="nucleotide sequence ID" value="NZ_JAIWJX010000002.1"/>
</dbReference>
<keyword evidence="2" id="KW-1185">Reference proteome</keyword>
<dbReference type="Proteomes" id="UP001139011">
    <property type="component" value="Unassembled WGS sequence"/>
</dbReference>
<comment type="caution">
    <text evidence="1">The sequence shown here is derived from an EMBL/GenBank/DDBJ whole genome shotgun (WGS) entry which is preliminary data.</text>
</comment>
<name>A0A9X2BEN3_9BACL</name>